<organism evidence="2 3">
    <name type="scientific">Paenibacillus odorifer</name>
    <dbReference type="NCBI Taxonomy" id="189426"/>
    <lineage>
        <taxon>Bacteria</taxon>
        <taxon>Bacillati</taxon>
        <taxon>Bacillota</taxon>
        <taxon>Bacilli</taxon>
        <taxon>Bacillales</taxon>
        <taxon>Paenibacillaceae</taxon>
        <taxon>Paenibacillus</taxon>
    </lineage>
</organism>
<accession>A0AAD0P1S8</accession>
<dbReference type="EMBL" id="CP021965">
    <property type="protein sequence ID" value="AWV31335.1"/>
    <property type="molecule type" value="Genomic_DNA"/>
</dbReference>
<evidence type="ECO:0000259" key="1">
    <source>
        <dbReference type="PROSITE" id="PS50930"/>
    </source>
</evidence>
<dbReference type="Gene3D" id="2.40.50.1020">
    <property type="entry name" value="LytTr DNA-binding domain"/>
    <property type="match status" value="1"/>
</dbReference>
<sequence>MRSERRQHNLEIIFEEDIEMDRGTTKVTTHPAEKEHWANIEVAIQTSEKRIVVINAKNDRNVSIISSSIAVIEPEGRMCSVRVITGEMFLLNTRLKFVEEVLNSPQFIKINNQTIINTSYIKEFSATDNARIKVILTNGSCYFVSRYYIKNFRRNYHG</sequence>
<evidence type="ECO:0000313" key="3">
    <source>
        <dbReference type="Proteomes" id="UP000249163"/>
    </source>
</evidence>
<dbReference type="PROSITE" id="PS50930">
    <property type="entry name" value="HTH_LYTTR"/>
    <property type="match status" value="1"/>
</dbReference>
<name>A0AAD0P1S8_9BACL</name>
<gene>
    <name evidence="2" type="ORF">CD191_01135</name>
</gene>
<proteinExistence type="predicted"/>
<dbReference type="SMART" id="SM00850">
    <property type="entry name" value="LytTR"/>
    <property type="match status" value="1"/>
</dbReference>
<dbReference type="InterPro" id="IPR007492">
    <property type="entry name" value="LytTR_DNA-bd_dom"/>
</dbReference>
<evidence type="ECO:0000313" key="2">
    <source>
        <dbReference type="EMBL" id="AWV31335.1"/>
    </source>
</evidence>
<reference evidence="2 3" key="1">
    <citation type="submission" date="2017-06" db="EMBL/GenBank/DDBJ databases">
        <title>Complete genome sequence of Paenibacillus odorifer CBA7130.</title>
        <authorList>
            <person name="Nam Y.-D."/>
            <person name="Kang J."/>
            <person name="Chung W.-H."/>
        </authorList>
    </citation>
    <scope>NUCLEOTIDE SEQUENCE [LARGE SCALE GENOMIC DNA]</scope>
    <source>
        <strain evidence="2 3">CBA7130</strain>
    </source>
</reference>
<feature type="domain" description="HTH LytTR-type" evidence="1">
    <location>
        <begin position="54"/>
        <end position="158"/>
    </location>
</feature>
<dbReference type="GO" id="GO:0003677">
    <property type="term" value="F:DNA binding"/>
    <property type="evidence" value="ECO:0007669"/>
    <property type="project" value="InterPro"/>
</dbReference>
<dbReference type="Pfam" id="PF04397">
    <property type="entry name" value="LytTR"/>
    <property type="match status" value="1"/>
</dbReference>
<dbReference type="AlphaFoldDB" id="A0AAD0P1S8"/>
<dbReference type="Proteomes" id="UP000249163">
    <property type="component" value="Chromosome"/>
</dbReference>
<protein>
    <submittedName>
        <fullName evidence="2">LytTR family transcriptional regulator</fullName>
    </submittedName>
</protein>